<feature type="compositionally biased region" description="Basic and acidic residues" evidence="3">
    <location>
        <begin position="527"/>
        <end position="539"/>
    </location>
</feature>
<dbReference type="FunFam" id="3.30.70.270:FF:000020">
    <property type="entry name" value="Transposon Tf2-6 polyprotein-like Protein"/>
    <property type="match status" value="1"/>
</dbReference>
<dbReference type="CDD" id="cd01647">
    <property type="entry name" value="RT_LTR"/>
    <property type="match status" value="1"/>
</dbReference>
<feature type="domain" description="Reverse transcriptase" evidence="4">
    <location>
        <begin position="73"/>
        <end position="258"/>
    </location>
</feature>
<dbReference type="PANTHER" id="PTHR37984:SF5">
    <property type="entry name" value="PROTEIN NYNRIN-LIKE"/>
    <property type="match status" value="1"/>
</dbReference>
<dbReference type="CDD" id="cd09274">
    <property type="entry name" value="RNase_HI_RT_Ty3"/>
    <property type="match status" value="1"/>
</dbReference>
<evidence type="ECO:0000256" key="3">
    <source>
        <dbReference type="SAM" id="MobiDB-lite"/>
    </source>
</evidence>
<dbReference type="Pfam" id="PF00078">
    <property type="entry name" value="RVT_1"/>
    <property type="match status" value="1"/>
</dbReference>
<dbReference type="InterPro" id="IPR043128">
    <property type="entry name" value="Rev_trsase/Diguanyl_cyclase"/>
</dbReference>
<evidence type="ECO:0000259" key="4">
    <source>
        <dbReference type="PROSITE" id="PS50878"/>
    </source>
</evidence>
<evidence type="ECO:0000313" key="6">
    <source>
        <dbReference type="Proteomes" id="UP001627154"/>
    </source>
</evidence>
<dbReference type="PANTHER" id="PTHR37984">
    <property type="entry name" value="PROTEIN CBG26694"/>
    <property type="match status" value="1"/>
</dbReference>
<dbReference type="Pfam" id="PF17919">
    <property type="entry name" value="RT_RNaseH_2"/>
    <property type="match status" value="1"/>
</dbReference>
<dbReference type="EC" id="2.7.7.49" evidence="1"/>
<dbReference type="AlphaFoldDB" id="A0ABD2WDM0"/>
<dbReference type="SUPFAM" id="SSF56672">
    <property type="entry name" value="DNA/RNA polymerases"/>
    <property type="match status" value="1"/>
</dbReference>
<comment type="caution">
    <text evidence="5">The sequence shown here is derived from an EMBL/GenBank/DDBJ whole genome shotgun (WGS) entry which is preliminary data.</text>
</comment>
<feature type="compositionally biased region" description="Basic and acidic residues" evidence="3">
    <location>
        <begin position="581"/>
        <end position="594"/>
    </location>
</feature>
<name>A0ABD2WDM0_9HYME</name>
<dbReference type="PROSITE" id="PS50878">
    <property type="entry name" value="RT_POL"/>
    <property type="match status" value="1"/>
</dbReference>
<keyword evidence="2" id="KW-0511">Multifunctional enzyme</keyword>
<keyword evidence="6" id="KW-1185">Reference proteome</keyword>
<evidence type="ECO:0000313" key="5">
    <source>
        <dbReference type="EMBL" id="KAL3390993.1"/>
    </source>
</evidence>
<dbReference type="GO" id="GO:0016787">
    <property type="term" value="F:hydrolase activity"/>
    <property type="evidence" value="ECO:0007669"/>
    <property type="project" value="UniProtKB-KW"/>
</dbReference>
<evidence type="ECO:0000256" key="1">
    <source>
        <dbReference type="ARBA" id="ARBA00012493"/>
    </source>
</evidence>
<dbReference type="InterPro" id="IPR043502">
    <property type="entry name" value="DNA/RNA_pol_sf"/>
</dbReference>
<organism evidence="5 6">
    <name type="scientific">Trichogramma kaykai</name>
    <dbReference type="NCBI Taxonomy" id="54128"/>
    <lineage>
        <taxon>Eukaryota</taxon>
        <taxon>Metazoa</taxon>
        <taxon>Ecdysozoa</taxon>
        <taxon>Arthropoda</taxon>
        <taxon>Hexapoda</taxon>
        <taxon>Insecta</taxon>
        <taxon>Pterygota</taxon>
        <taxon>Neoptera</taxon>
        <taxon>Endopterygota</taxon>
        <taxon>Hymenoptera</taxon>
        <taxon>Apocrita</taxon>
        <taxon>Proctotrupomorpha</taxon>
        <taxon>Chalcidoidea</taxon>
        <taxon>Trichogrammatidae</taxon>
        <taxon>Trichogramma</taxon>
    </lineage>
</organism>
<dbReference type="GO" id="GO:0004519">
    <property type="term" value="F:endonuclease activity"/>
    <property type="evidence" value="ECO:0007669"/>
    <property type="project" value="UniProtKB-KW"/>
</dbReference>
<feature type="compositionally biased region" description="Polar residues" evidence="3">
    <location>
        <begin position="655"/>
        <end position="666"/>
    </location>
</feature>
<feature type="compositionally biased region" description="Basic and acidic residues" evidence="3">
    <location>
        <begin position="556"/>
        <end position="566"/>
    </location>
</feature>
<dbReference type="GO" id="GO:0003964">
    <property type="term" value="F:RNA-directed DNA polymerase activity"/>
    <property type="evidence" value="ECO:0007669"/>
    <property type="project" value="UniProtKB-KW"/>
</dbReference>
<dbReference type="InterPro" id="IPR050951">
    <property type="entry name" value="Retrovirus_Pol_polyprotein"/>
</dbReference>
<dbReference type="EMBL" id="JBJJXI010000113">
    <property type="protein sequence ID" value="KAL3390993.1"/>
    <property type="molecule type" value="Genomic_DNA"/>
</dbReference>
<gene>
    <name evidence="5" type="ORF">TKK_014248</name>
</gene>
<dbReference type="Gene3D" id="3.10.10.10">
    <property type="entry name" value="HIV Type 1 Reverse Transcriptase, subunit A, domain 1"/>
    <property type="match status" value="1"/>
</dbReference>
<dbReference type="InterPro" id="IPR041577">
    <property type="entry name" value="RT_RNaseH_2"/>
</dbReference>
<protein>
    <recommendedName>
        <fullName evidence="1">RNA-directed DNA polymerase</fullName>
        <ecNumber evidence="1">2.7.7.49</ecNumber>
    </recommendedName>
</protein>
<proteinExistence type="predicted"/>
<accession>A0ABD2WDM0</accession>
<dbReference type="InterPro" id="IPR000477">
    <property type="entry name" value="RT_dom"/>
</dbReference>
<reference evidence="5 6" key="1">
    <citation type="journal article" date="2024" name="bioRxiv">
        <title>A reference genome for Trichogramma kaykai: A tiny desert-dwelling parasitoid wasp with competing sex-ratio distorters.</title>
        <authorList>
            <person name="Culotta J."/>
            <person name="Lindsey A.R."/>
        </authorList>
    </citation>
    <scope>NUCLEOTIDE SEQUENCE [LARGE SCALE GENOMIC DNA]</scope>
    <source>
        <strain evidence="5 6">KSX58</strain>
    </source>
</reference>
<sequence length="666" mass="75409">MDTEGCDKDELAAVGSLVEYNPYVFGLEGEPLPISKTITCAINTTTEVPFTPKFYRYPLKIKAVIQKEIDKMIKNDIIEPSNTPWLSLLWAVPKKTLDANGNKKWRLVTDFRQLNEITEGYYHPLPLTVDILERLASARYISCVNLRNGFHQIAMDEKSAHKTGFAGPNGVYQFKRLAMGMKAGPSVFSRAMSLALAGLHGTELEIYLDDVMVHGETIDEHNTRFKRMLDRFKAVNMSIEPMKCQMLKKEARVLGHIVGAGQIKMDTEKIAAMRDYPVPTDRKKLKQFLGLTGYYRKFIKNYASIARPLQQLLGKTIKYEWSEAQKHAFEELKKRMCDFPVLRAPDMSQPLILTTDASEFAVFAILGQGKVGSDYVCAYASHCLTGAELRYATYDKELLAIAFDEEQFYYYLWGRKFTVLTDHQALVHFHKTKKPDLRFNRLKAELRGYDFDIVYRRGLVNANADVLSRNPVVKSMENPGDMSKQQLFELADRQEKENNELPAEIDHPPGRIWRVRTKRYKKSAASNEEKQDDKERFDNESSSDSDDSLMPAAKIEAAEESSHSSSDDGDADGDVSMLSLPERKAKTRAREKITEIVNAGKRPRKHKPADPTRTPVIRAASVDSQQEKSQSVREDPRASDSGSSLEENMLHPVAQKSNTATSSALH</sequence>
<dbReference type="Proteomes" id="UP001627154">
    <property type="component" value="Unassembled WGS sequence"/>
</dbReference>
<dbReference type="Gene3D" id="3.30.70.270">
    <property type="match status" value="2"/>
</dbReference>
<feature type="region of interest" description="Disordered" evidence="3">
    <location>
        <begin position="520"/>
        <end position="666"/>
    </location>
</feature>
<evidence type="ECO:0000256" key="2">
    <source>
        <dbReference type="ARBA" id="ARBA00023268"/>
    </source>
</evidence>